<sequence length="457" mass="52121">MEIRKRLTFLFVGIVAIILLLSSLSIFYFSSNYRQEDFYNRLRSKGRNTAKLLIEVEEVDAELLLRIELDNPESLSEEKIIIYNFANEILFNTDRDNIIQISSYLLDEIRLQGEVRFETKGYEVLGAMYTDRYDRFVVITAAKDTYGLSKLKNLRNILFIVFISGIGLASLTGWLYAGRALRPISRVVSEVDRITISSLNLRLKTDASEDEIARLATTFNKMLDRLEKAFKMQKDFISNASHELRTPLTAITGQIEVLLLKERSTSEYSETLHSVLDDIKNLNHTSNRLLLLAQASSESAISNLRPVRVDELIWQARTEVLKRSSLYQIKVNVAKEINDENKFLVNGNEQLLKTVLINLMDNGCKYSDNHTVEVSMYSDSGNLKTTFANTGIGIHSDDIHLIWEPFHRGRNALQRRGHGIGLSLVKRITEIHDGHIEVTSELNKGAVFILYLPNLNA</sequence>
<dbReference type="InterPro" id="IPR003594">
    <property type="entry name" value="HATPase_dom"/>
</dbReference>
<dbReference type="InterPro" id="IPR004358">
    <property type="entry name" value="Sig_transdc_His_kin-like_C"/>
</dbReference>
<dbReference type="PANTHER" id="PTHR45436:SF5">
    <property type="entry name" value="SENSOR HISTIDINE KINASE TRCS"/>
    <property type="match status" value="1"/>
</dbReference>
<dbReference type="SUPFAM" id="SSF47384">
    <property type="entry name" value="Homodimeric domain of signal transducing histidine kinase"/>
    <property type="match status" value="1"/>
</dbReference>
<name>A0A7K3WTI2_9FLAO</name>
<evidence type="ECO:0000256" key="6">
    <source>
        <dbReference type="ARBA" id="ARBA00022692"/>
    </source>
</evidence>
<protein>
    <recommendedName>
        <fullName evidence="3">histidine kinase</fullName>
        <ecNumber evidence="3">2.7.13.3</ecNumber>
    </recommendedName>
</protein>
<dbReference type="PANTHER" id="PTHR45436">
    <property type="entry name" value="SENSOR HISTIDINE KINASE YKOH"/>
    <property type="match status" value="1"/>
</dbReference>
<keyword evidence="7 14" id="KW-0418">Kinase</keyword>
<dbReference type="Gene3D" id="3.30.565.10">
    <property type="entry name" value="Histidine kinase-like ATPase, C-terminal domain"/>
    <property type="match status" value="1"/>
</dbReference>
<evidence type="ECO:0000256" key="5">
    <source>
        <dbReference type="ARBA" id="ARBA00022679"/>
    </source>
</evidence>
<dbReference type="Gene3D" id="1.10.287.130">
    <property type="match status" value="1"/>
</dbReference>
<evidence type="ECO:0000256" key="10">
    <source>
        <dbReference type="ARBA" id="ARBA00023136"/>
    </source>
</evidence>
<comment type="caution">
    <text evidence="14">The sequence shown here is derived from an EMBL/GenBank/DDBJ whole genome shotgun (WGS) entry which is preliminary data.</text>
</comment>
<accession>A0A7K3WTI2</accession>
<comment type="catalytic activity">
    <reaction evidence="1">
        <text>ATP + protein L-histidine = ADP + protein N-phospho-L-histidine.</text>
        <dbReference type="EC" id="2.7.13.3"/>
    </reaction>
</comment>
<evidence type="ECO:0000313" key="15">
    <source>
        <dbReference type="Proteomes" id="UP000486602"/>
    </source>
</evidence>
<evidence type="ECO:0000256" key="2">
    <source>
        <dbReference type="ARBA" id="ARBA00004370"/>
    </source>
</evidence>
<comment type="subcellular location">
    <subcellularLocation>
        <location evidence="2">Membrane</location>
    </subcellularLocation>
</comment>
<reference evidence="14 15" key="1">
    <citation type="submission" date="2020-02" db="EMBL/GenBank/DDBJ databases">
        <title>Out from the shadows clarifying the taxonomy of the family Cryomorphaceae and related taxa by utilizing the GTDB taxonomic framework.</title>
        <authorList>
            <person name="Bowman J.P."/>
        </authorList>
    </citation>
    <scope>NUCLEOTIDE SEQUENCE [LARGE SCALE GENOMIC DNA]</scope>
    <source>
        <strain evidence="14 15">QSSC 1-22</strain>
    </source>
</reference>
<dbReference type="PROSITE" id="PS50109">
    <property type="entry name" value="HIS_KIN"/>
    <property type="match status" value="1"/>
</dbReference>
<dbReference type="PROSITE" id="PS50885">
    <property type="entry name" value="HAMP"/>
    <property type="match status" value="1"/>
</dbReference>
<dbReference type="InterPro" id="IPR036097">
    <property type="entry name" value="HisK_dim/P_sf"/>
</dbReference>
<evidence type="ECO:0000256" key="9">
    <source>
        <dbReference type="ARBA" id="ARBA00023012"/>
    </source>
</evidence>
<dbReference type="Proteomes" id="UP000486602">
    <property type="component" value="Unassembled WGS sequence"/>
</dbReference>
<dbReference type="RefSeq" id="WP_163286253.1">
    <property type="nucleotide sequence ID" value="NZ_JAAGVY010000034.1"/>
</dbReference>
<dbReference type="Pfam" id="PF02518">
    <property type="entry name" value="HATPase_c"/>
    <property type="match status" value="1"/>
</dbReference>
<keyword evidence="6 11" id="KW-0812">Transmembrane</keyword>
<dbReference type="CDD" id="cd06225">
    <property type="entry name" value="HAMP"/>
    <property type="match status" value="1"/>
</dbReference>
<evidence type="ECO:0000256" key="1">
    <source>
        <dbReference type="ARBA" id="ARBA00000085"/>
    </source>
</evidence>
<dbReference type="SMART" id="SM00387">
    <property type="entry name" value="HATPase_c"/>
    <property type="match status" value="1"/>
</dbReference>
<dbReference type="Gene3D" id="6.10.340.10">
    <property type="match status" value="1"/>
</dbReference>
<dbReference type="EC" id="2.7.13.3" evidence="3"/>
<dbReference type="InterPro" id="IPR036890">
    <property type="entry name" value="HATPase_C_sf"/>
</dbReference>
<evidence type="ECO:0000256" key="11">
    <source>
        <dbReference type="SAM" id="Phobius"/>
    </source>
</evidence>
<evidence type="ECO:0000256" key="8">
    <source>
        <dbReference type="ARBA" id="ARBA00022989"/>
    </source>
</evidence>
<keyword evidence="5" id="KW-0808">Transferase</keyword>
<keyword evidence="8 11" id="KW-1133">Transmembrane helix</keyword>
<evidence type="ECO:0000256" key="3">
    <source>
        <dbReference type="ARBA" id="ARBA00012438"/>
    </source>
</evidence>
<keyword evidence="9" id="KW-0902">Two-component regulatory system</keyword>
<gene>
    <name evidence="14" type="ORF">G3O08_15250</name>
</gene>
<feature type="domain" description="HAMP" evidence="13">
    <location>
        <begin position="178"/>
        <end position="231"/>
    </location>
</feature>
<dbReference type="GO" id="GO:0000155">
    <property type="term" value="F:phosphorelay sensor kinase activity"/>
    <property type="evidence" value="ECO:0007669"/>
    <property type="project" value="InterPro"/>
</dbReference>
<dbReference type="SMART" id="SM00388">
    <property type="entry name" value="HisKA"/>
    <property type="match status" value="1"/>
</dbReference>
<feature type="domain" description="Histidine kinase" evidence="12">
    <location>
        <begin position="239"/>
        <end position="456"/>
    </location>
</feature>
<dbReference type="AlphaFoldDB" id="A0A7K3WTI2"/>
<dbReference type="SMART" id="SM00304">
    <property type="entry name" value="HAMP"/>
    <property type="match status" value="1"/>
</dbReference>
<feature type="transmembrane region" description="Helical" evidence="11">
    <location>
        <begin position="157"/>
        <end position="177"/>
    </location>
</feature>
<evidence type="ECO:0000259" key="13">
    <source>
        <dbReference type="PROSITE" id="PS50885"/>
    </source>
</evidence>
<organism evidence="14 15">
    <name type="scientific">Cryomorpha ignava</name>
    <dbReference type="NCBI Taxonomy" id="101383"/>
    <lineage>
        <taxon>Bacteria</taxon>
        <taxon>Pseudomonadati</taxon>
        <taxon>Bacteroidota</taxon>
        <taxon>Flavobacteriia</taxon>
        <taxon>Flavobacteriales</taxon>
        <taxon>Cryomorphaceae</taxon>
        <taxon>Cryomorpha</taxon>
    </lineage>
</organism>
<dbReference type="InterPro" id="IPR003660">
    <property type="entry name" value="HAMP_dom"/>
</dbReference>
<dbReference type="GO" id="GO:0005886">
    <property type="term" value="C:plasma membrane"/>
    <property type="evidence" value="ECO:0007669"/>
    <property type="project" value="TreeGrafter"/>
</dbReference>
<evidence type="ECO:0000259" key="12">
    <source>
        <dbReference type="PROSITE" id="PS50109"/>
    </source>
</evidence>
<dbReference type="InterPro" id="IPR005467">
    <property type="entry name" value="His_kinase_dom"/>
</dbReference>
<dbReference type="InterPro" id="IPR050428">
    <property type="entry name" value="TCS_sensor_his_kinase"/>
</dbReference>
<dbReference type="InterPro" id="IPR003661">
    <property type="entry name" value="HisK_dim/P_dom"/>
</dbReference>
<dbReference type="CDD" id="cd00082">
    <property type="entry name" value="HisKA"/>
    <property type="match status" value="1"/>
</dbReference>
<feature type="transmembrane region" description="Helical" evidence="11">
    <location>
        <begin position="7"/>
        <end position="29"/>
    </location>
</feature>
<dbReference type="EMBL" id="JAAGVY010000034">
    <property type="protein sequence ID" value="NEN24858.1"/>
    <property type="molecule type" value="Genomic_DNA"/>
</dbReference>
<evidence type="ECO:0000256" key="7">
    <source>
        <dbReference type="ARBA" id="ARBA00022777"/>
    </source>
</evidence>
<keyword evidence="4" id="KW-0597">Phosphoprotein</keyword>
<keyword evidence="10 11" id="KW-0472">Membrane</keyword>
<dbReference type="SUPFAM" id="SSF158472">
    <property type="entry name" value="HAMP domain-like"/>
    <property type="match status" value="1"/>
</dbReference>
<dbReference type="SUPFAM" id="SSF55874">
    <property type="entry name" value="ATPase domain of HSP90 chaperone/DNA topoisomerase II/histidine kinase"/>
    <property type="match status" value="1"/>
</dbReference>
<dbReference type="Pfam" id="PF00672">
    <property type="entry name" value="HAMP"/>
    <property type="match status" value="1"/>
</dbReference>
<evidence type="ECO:0000313" key="14">
    <source>
        <dbReference type="EMBL" id="NEN24858.1"/>
    </source>
</evidence>
<proteinExistence type="predicted"/>
<keyword evidence="15" id="KW-1185">Reference proteome</keyword>
<dbReference type="PRINTS" id="PR00344">
    <property type="entry name" value="BCTRLSENSOR"/>
</dbReference>
<dbReference type="Pfam" id="PF00512">
    <property type="entry name" value="HisKA"/>
    <property type="match status" value="1"/>
</dbReference>
<evidence type="ECO:0000256" key="4">
    <source>
        <dbReference type="ARBA" id="ARBA00022553"/>
    </source>
</evidence>